<feature type="transmembrane region" description="Helical" evidence="1">
    <location>
        <begin position="112"/>
        <end position="132"/>
    </location>
</feature>
<dbReference type="EMBL" id="SRLO01000178">
    <property type="protein sequence ID" value="TNN69199.1"/>
    <property type="molecule type" value="Genomic_DNA"/>
</dbReference>
<name>A0A4Z2HTQ6_9TELE</name>
<gene>
    <name evidence="2" type="ORF">EYF80_020516</name>
</gene>
<evidence type="ECO:0000313" key="2">
    <source>
        <dbReference type="EMBL" id="TNN69199.1"/>
    </source>
</evidence>
<organism evidence="2 3">
    <name type="scientific">Liparis tanakae</name>
    <name type="common">Tanaka's snailfish</name>
    <dbReference type="NCBI Taxonomy" id="230148"/>
    <lineage>
        <taxon>Eukaryota</taxon>
        <taxon>Metazoa</taxon>
        <taxon>Chordata</taxon>
        <taxon>Craniata</taxon>
        <taxon>Vertebrata</taxon>
        <taxon>Euteleostomi</taxon>
        <taxon>Actinopterygii</taxon>
        <taxon>Neopterygii</taxon>
        <taxon>Teleostei</taxon>
        <taxon>Neoteleostei</taxon>
        <taxon>Acanthomorphata</taxon>
        <taxon>Eupercaria</taxon>
        <taxon>Perciformes</taxon>
        <taxon>Cottioidei</taxon>
        <taxon>Cottales</taxon>
        <taxon>Liparidae</taxon>
        <taxon>Liparis</taxon>
    </lineage>
</organism>
<dbReference type="AlphaFoldDB" id="A0A4Z2HTQ6"/>
<keyword evidence="3" id="KW-1185">Reference proteome</keyword>
<accession>A0A4Z2HTQ6</accession>
<evidence type="ECO:0000256" key="1">
    <source>
        <dbReference type="SAM" id="Phobius"/>
    </source>
</evidence>
<reference evidence="2 3" key="1">
    <citation type="submission" date="2019-03" db="EMBL/GenBank/DDBJ databases">
        <title>First draft genome of Liparis tanakae, snailfish: a comprehensive survey of snailfish specific genes.</title>
        <authorList>
            <person name="Kim W."/>
            <person name="Song I."/>
            <person name="Jeong J.-H."/>
            <person name="Kim D."/>
            <person name="Kim S."/>
            <person name="Ryu S."/>
            <person name="Song J.Y."/>
            <person name="Lee S.K."/>
        </authorList>
    </citation>
    <scope>NUCLEOTIDE SEQUENCE [LARGE SCALE GENOMIC DNA]</scope>
    <source>
        <tissue evidence="2">Muscle</tissue>
    </source>
</reference>
<keyword evidence="1" id="KW-0472">Membrane</keyword>
<protein>
    <submittedName>
        <fullName evidence="2">Uncharacterized protein</fullName>
    </submittedName>
</protein>
<comment type="caution">
    <text evidence="2">The sequence shown here is derived from an EMBL/GenBank/DDBJ whole genome shotgun (WGS) entry which is preliminary data.</text>
</comment>
<dbReference type="Proteomes" id="UP000314294">
    <property type="component" value="Unassembled WGS sequence"/>
</dbReference>
<sequence length="173" mass="18536">MCSIFLIAVSYNPDEEQPSGSGLRIACEKSPESCSSWYSCLMLWLPSTKSKLVCSVVSARVLGGERQVEKQAFRQHADVVQVAERGGGASPVGAAVVGHVDFLALADPERRALLGLLVLLDLCVQAVALLFGHSAKLDRCDRRMGGPKRFSIQEGGEEQKVGGGKLMKYRSGG</sequence>
<keyword evidence="1" id="KW-0812">Transmembrane</keyword>
<evidence type="ECO:0000313" key="3">
    <source>
        <dbReference type="Proteomes" id="UP000314294"/>
    </source>
</evidence>
<proteinExistence type="predicted"/>
<keyword evidence="1" id="KW-1133">Transmembrane helix</keyword>